<dbReference type="Proteomes" id="UP001597508">
    <property type="component" value="Unassembled WGS sequence"/>
</dbReference>
<dbReference type="EMBL" id="JBHULH010000008">
    <property type="protein sequence ID" value="MFD2568243.1"/>
    <property type="molecule type" value="Genomic_DNA"/>
</dbReference>
<keyword evidence="2" id="KW-1185">Reference proteome</keyword>
<dbReference type="RefSeq" id="WP_379666947.1">
    <property type="nucleotide sequence ID" value="NZ_JBHULH010000008.1"/>
</dbReference>
<name>A0ABW5LW00_9FLAO</name>
<evidence type="ECO:0000313" key="2">
    <source>
        <dbReference type="Proteomes" id="UP001597508"/>
    </source>
</evidence>
<reference evidence="2" key="1">
    <citation type="journal article" date="2019" name="Int. J. Syst. Evol. Microbiol.">
        <title>The Global Catalogue of Microorganisms (GCM) 10K type strain sequencing project: providing services to taxonomists for standard genome sequencing and annotation.</title>
        <authorList>
            <consortium name="The Broad Institute Genomics Platform"/>
            <consortium name="The Broad Institute Genome Sequencing Center for Infectious Disease"/>
            <person name="Wu L."/>
            <person name="Ma J."/>
        </authorList>
    </citation>
    <scope>NUCLEOTIDE SEQUENCE [LARGE SCALE GENOMIC DNA]</scope>
    <source>
        <strain evidence="2">KCTC 52127</strain>
    </source>
</reference>
<evidence type="ECO:0008006" key="3">
    <source>
        <dbReference type="Google" id="ProtNLM"/>
    </source>
</evidence>
<proteinExistence type="predicted"/>
<accession>A0ABW5LW00</accession>
<comment type="caution">
    <text evidence="1">The sequence shown here is derived from an EMBL/GenBank/DDBJ whole genome shotgun (WGS) entry which is preliminary data.</text>
</comment>
<evidence type="ECO:0000313" key="1">
    <source>
        <dbReference type="EMBL" id="MFD2568243.1"/>
    </source>
</evidence>
<sequence>MSSKNIFLLIAGIVFLGLTSCKESRNVKKIDFTNHYKFSSEIEDKIAKDTVPWKYQFSAVDYAAKGDYQNALKHWDLAMHARERTLAQSYLDSILQLYSKVKATDYIVEQAKKHQVVIINEAHQSSMHRMFTRTLLQELYDNGYRNLGLEALANGARLDSLLNSRKYPVQETGYYVKDPQFGNLLRDALEIGYTLFDYENIGKENGKFREIGEAKNIKKFIDKKPNEKFLIFCGFDHVLEGTHRAWEKAMAGRLKEYTGIDPLTIHQVAYSESGNTKFNHPLLKALHIQESTILVDKDQNPYQYKRGKAYTDIAVFHPNTQYINKRPDWLFKNGNKNVSISLHELEIEFPVMVLAYKEGENINTAIPYDITEAKSKEENCHLGLQKGNYTIVVTNGKESIKFEEKVK</sequence>
<organism evidence="1 2">
    <name type="scientific">Pseudotenacibaculum haliotis</name>
    <dbReference type="NCBI Taxonomy" id="1862138"/>
    <lineage>
        <taxon>Bacteria</taxon>
        <taxon>Pseudomonadati</taxon>
        <taxon>Bacteroidota</taxon>
        <taxon>Flavobacteriia</taxon>
        <taxon>Flavobacteriales</taxon>
        <taxon>Flavobacteriaceae</taxon>
        <taxon>Pseudotenacibaculum</taxon>
    </lineage>
</organism>
<gene>
    <name evidence="1" type="ORF">ACFSRZ_12750</name>
</gene>
<protein>
    <recommendedName>
        <fullName evidence="3">Lipoprotein</fullName>
    </recommendedName>
</protein>
<dbReference type="PROSITE" id="PS51257">
    <property type="entry name" value="PROKAR_LIPOPROTEIN"/>
    <property type="match status" value="1"/>
</dbReference>